<dbReference type="AlphaFoldDB" id="A0AA51N9E4"/>
<evidence type="ECO:0000256" key="2">
    <source>
        <dbReference type="SAM" id="Phobius"/>
    </source>
</evidence>
<evidence type="ECO:0000256" key="1">
    <source>
        <dbReference type="SAM" id="Coils"/>
    </source>
</evidence>
<protein>
    <submittedName>
        <fullName evidence="3">Uncharacterized protein</fullName>
    </submittedName>
</protein>
<evidence type="ECO:0000313" key="4">
    <source>
        <dbReference type="Proteomes" id="UP001230496"/>
    </source>
</evidence>
<keyword evidence="2" id="KW-0812">Transmembrane</keyword>
<dbReference type="KEGG" id="msaa:QYS49_37245"/>
<sequence length="320" mass="37634">MHLLNIRYYWQKSDFFGKASLLFRYAAYCFNAIYLIIFLDYNNISIEIWHYCTFSLAVFLPYLLFLYYVSHDNDKGIGIRQNMVDFFVVGWFVGLLQLLYIPSFIFILGLVSNYIASRGFHKFYRILLIPLGYLFTLPIYGFQLNTDLPDLMLHLVLAYALIHFISIAYISYEFSKNVQLTNRKVTLQQKEILTQSEELQSLNESLKALNNHLEDAVMERTKELQLKNEKLAEYTFINGHQLRAPVATMLGLCNLLDYSEEIKEKEEIINKVKGEVKILDITIKEIRLKLETDQTINKKVKEVETEHSQFEKLKDKILKT</sequence>
<accession>A0AA51N9E4</accession>
<dbReference type="Proteomes" id="UP001230496">
    <property type="component" value="Chromosome"/>
</dbReference>
<reference evidence="3 4" key="1">
    <citation type="submission" date="2023-08" db="EMBL/GenBank/DDBJ databases">
        <title>Comparative genomics and taxonomic characterization of three novel marine species of genus Marivirga.</title>
        <authorList>
            <person name="Muhammad N."/>
            <person name="Kim S.-G."/>
        </authorList>
    </citation>
    <scope>NUCLEOTIDE SEQUENCE [LARGE SCALE GENOMIC DNA]</scope>
    <source>
        <strain evidence="3 4">BDSF4-3</strain>
    </source>
</reference>
<feature type="transmembrane region" description="Helical" evidence="2">
    <location>
        <begin position="48"/>
        <end position="69"/>
    </location>
</feature>
<name>A0AA51N9E4_9BACT</name>
<feature type="transmembrane region" description="Helical" evidence="2">
    <location>
        <begin position="152"/>
        <end position="172"/>
    </location>
</feature>
<keyword evidence="2" id="KW-0472">Membrane</keyword>
<dbReference type="EMBL" id="CP129971">
    <property type="protein sequence ID" value="WMN11112.1"/>
    <property type="molecule type" value="Genomic_DNA"/>
</dbReference>
<keyword evidence="4" id="KW-1185">Reference proteome</keyword>
<feature type="coiled-coil region" evidence="1">
    <location>
        <begin position="192"/>
        <end position="219"/>
    </location>
</feature>
<dbReference type="Gene3D" id="1.10.287.130">
    <property type="match status" value="1"/>
</dbReference>
<feature type="transmembrane region" description="Helical" evidence="2">
    <location>
        <begin position="89"/>
        <end position="111"/>
    </location>
</feature>
<organism evidence="3 4">
    <name type="scientific">Marivirga salinarum</name>
    <dbReference type="NCBI Taxonomy" id="3059078"/>
    <lineage>
        <taxon>Bacteria</taxon>
        <taxon>Pseudomonadati</taxon>
        <taxon>Bacteroidota</taxon>
        <taxon>Cytophagia</taxon>
        <taxon>Cytophagales</taxon>
        <taxon>Marivirgaceae</taxon>
        <taxon>Marivirga</taxon>
    </lineage>
</organism>
<keyword evidence="2" id="KW-1133">Transmembrane helix</keyword>
<keyword evidence="1" id="KW-0175">Coiled coil</keyword>
<feature type="transmembrane region" description="Helical" evidence="2">
    <location>
        <begin position="123"/>
        <end position="140"/>
    </location>
</feature>
<proteinExistence type="predicted"/>
<gene>
    <name evidence="3" type="ORF">QYS49_37245</name>
</gene>
<dbReference type="RefSeq" id="WP_308347890.1">
    <property type="nucleotide sequence ID" value="NZ_CP129971.1"/>
</dbReference>
<feature type="transmembrane region" description="Helical" evidence="2">
    <location>
        <begin position="22"/>
        <end position="41"/>
    </location>
</feature>
<evidence type="ECO:0000313" key="3">
    <source>
        <dbReference type="EMBL" id="WMN11112.1"/>
    </source>
</evidence>